<sequence>MRFSPLVPPRRPLFGRRLEPPAAIVPTPTSEERRLIDRIIRHAGPREKL</sequence>
<dbReference type="EMBL" id="JAATIT010000001">
    <property type="protein sequence ID" value="NJB88924.1"/>
    <property type="molecule type" value="Genomic_DNA"/>
</dbReference>
<accession>A0A7X6B861</accession>
<comment type="caution">
    <text evidence="1">The sequence shown here is derived from an EMBL/GenBank/DDBJ whole genome shotgun (WGS) entry which is preliminary data.</text>
</comment>
<evidence type="ECO:0000313" key="2">
    <source>
        <dbReference type="Proteomes" id="UP000535078"/>
    </source>
</evidence>
<gene>
    <name evidence="1" type="ORF">GGR90_001076</name>
</gene>
<reference evidence="1 2" key="1">
    <citation type="submission" date="2020-03" db="EMBL/GenBank/DDBJ databases">
        <title>Genomic Encyclopedia of Type Strains, Phase IV (KMG-IV): sequencing the most valuable type-strain genomes for metagenomic binning, comparative biology and taxonomic classification.</title>
        <authorList>
            <person name="Goeker M."/>
        </authorList>
    </citation>
    <scope>NUCLEOTIDE SEQUENCE [LARGE SCALE GENOMIC DNA]</scope>
    <source>
        <strain evidence="1 2">DSM 25229</strain>
    </source>
</reference>
<dbReference type="AlphaFoldDB" id="A0A7X6B861"/>
<organism evidence="1 2">
    <name type="scientific">Sphingopyxis italica</name>
    <dbReference type="NCBI Taxonomy" id="1129133"/>
    <lineage>
        <taxon>Bacteria</taxon>
        <taxon>Pseudomonadati</taxon>
        <taxon>Pseudomonadota</taxon>
        <taxon>Alphaproteobacteria</taxon>
        <taxon>Sphingomonadales</taxon>
        <taxon>Sphingomonadaceae</taxon>
        <taxon>Sphingopyxis</taxon>
    </lineage>
</organism>
<protein>
    <submittedName>
        <fullName evidence="1">Uncharacterized protein</fullName>
    </submittedName>
</protein>
<name>A0A7X6B861_9SPHN</name>
<evidence type="ECO:0000313" key="1">
    <source>
        <dbReference type="EMBL" id="NJB88924.1"/>
    </source>
</evidence>
<keyword evidence="2" id="KW-1185">Reference proteome</keyword>
<proteinExistence type="predicted"/>
<dbReference type="Proteomes" id="UP000535078">
    <property type="component" value="Unassembled WGS sequence"/>
</dbReference>